<feature type="compositionally biased region" description="Basic and acidic residues" evidence="1">
    <location>
        <begin position="1"/>
        <end position="19"/>
    </location>
</feature>
<organism evidence="3 4">
    <name type="scientific">Penicillium frequentans</name>
    <dbReference type="NCBI Taxonomy" id="3151616"/>
    <lineage>
        <taxon>Eukaryota</taxon>
        <taxon>Fungi</taxon>
        <taxon>Dikarya</taxon>
        <taxon>Ascomycota</taxon>
        <taxon>Pezizomycotina</taxon>
        <taxon>Eurotiomycetes</taxon>
        <taxon>Eurotiomycetidae</taxon>
        <taxon>Eurotiales</taxon>
        <taxon>Aspergillaceae</taxon>
        <taxon>Penicillium</taxon>
    </lineage>
</organism>
<feature type="domain" description="Srp40 C-terminal" evidence="2">
    <location>
        <begin position="347"/>
        <end position="393"/>
    </location>
</feature>
<sequence>MAKKTEQKMTSIKKEKTDAPKSTTTAPPQLLASISSFLSSNGFNTTNTAFEKELKKAISKADTKNAPSLLEIFQAWEKKDSSSSSSDSDSDSSADSGSGSESDSSDSDVEMEDAPKAVKDQKARSPSPSSSSSSESDADDEDEDEAAPTPAPAAKKSAGVKRKAESSDESSSDSSSDSGSESDAPKAKKAKTTKKDESSSESESDSSASSSDSSSDSSDSSDSDSGSDSDSSESESEKEPVKKEDAKALKQAKKTPSPSLLTRAHPVPHRTIALMTKRPEVSPATVAASPGPSAIDNKAFDNVRDSSSSASPVPGNGSAKKHTGARPTPLAALSALPFDGPKNEYIAYAYADRAYADLSVTRGKGFTKEKNKKKRGSYRGGPIDIAGGKSFKFDD</sequence>
<dbReference type="PANTHER" id="PTHR23216">
    <property type="entry name" value="NUCLEOLAR AND COILED-BODY PHOSPHOPROTEIN 1"/>
    <property type="match status" value="1"/>
</dbReference>
<dbReference type="Pfam" id="PF05022">
    <property type="entry name" value="SRP40_C"/>
    <property type="match status" value="1"/>
</dbReference>
<protein>
    <recommendedName>
        <fullName evidence="2">Srp40 C-terminal domain-containing protein</fullName>
    </recommendedName>
</protein>
<dbReference type="GO" id="GO:0005654">
    <property type="term" value="C:nucleoplasm"/>
    <property type="evidence" value="ECO:0007669"/>
    <property type="project" value="TreeGrafter"/>
</dbReference>
<feature type="region of interest" description="Disordered" evidence="1">
    <location>
        <begin position="367"/>
        <end position="395"/>
    </location>
</feature>
<feature type="compositionally biased region" description="Low complexity" evidence="1">
    <location>
        <begin position="205"/>
        <end position="218"/>
    </location>
</feature>
<dbReference type="PANTHER" id="PTHR23216:SF1">
    <property type="entry name" value="NUCLEOLAR AND COILED-BODY PHOSPHOPROTEIN 1"/>
    <property type="match status" value="1"/>
</dbReference>
<dbReference type="InterPro" id="IPR007718">
    <property type="entry name" value="Srp40_C"/>
</dbReference>
<feature type="compositionally biased region" description="Low complexity" evidence="1">
    <location>
        <begin position="82"/>
        <end position="102"/>
    </location>
</feature>
<feature type="compositionally biased region" description="Basic and acidic residues" evidence="1">
    <location>
        <begin position="113"/>
        <end position="123"/>
    </location>
</feature>
<proteinExistence type="predicted"/>
<keyword evidence="4" id="KW-1185">Reference proteome</keyword>
<comment type="caution">
    <text evidence="3">The sequence shown here is derived from an EMBL/GenBank/DDBJ whole genome shotgun (WGS) entry which is preliminary data.</text>
</comment>
<gene>
    <name evidence="3" type="ORF">N7494_003405</name>
</gene>
<feature type="compositionally biased region" description="Low complexity" evidence="1">
    <location>
        <begin position="125"/>
        <end position="135"/>
    </location>
</feature>
<evidence type="ECO:0000313" key="4">
    <source>
        <dbReference type="Proteomes" id="UP001220324"/>
    </source>
</evidence>
<feature type="compositionally biased region" description="Acidic residues" evidence="1">
    <location>
        <begin position="103"/>
        <end position="112"/>
    </location>
</feature>
<dbReference type="Proteomes" id="UP001220324">
    <property type="component" value="Unassembled WGS sequence"/>
</dbReference>
<dbReference type="InterPro" id="IPR039191">
    <property type="entry name" value="Nopp140-like"/>
</dbReference>
<evidence type="ECO:0000256" key="1">
    <source>
        <dbReference type="SAM" id="MobiDB-lite"/>
    </source>
</evidence>
<feature type="compositionally biased region" description="Low complexity" evidence="1">
    <location>
        <begin position="172"/>
        <end position="182"/>
    </location>
</feature>
<evidence type="ECO:0000313" key="3">
    <source>
        <dbReference type="EMBL" id="KAJ5545820.1"/>
    </source>
</evidence>
<feature type="region of interest" description="Disordered" evidence="1">
    <location>
        <begin position="1"/>
        <end position="27"/>
    </location>
</feature>
<dbReference type="AlphaFoldDB" id="A0AAD6GFP3"/>
<dbReference type="EMBL" id="JAQIZZ010000003">
    <property type="protein sequence ID" value="KAJ5545820.1"/>
    <property type="molecule type" value="Genomic_DNA"/>
</dbReference>
<feature type="compositionally biased region" description="Acidic residues" evidence="1">
    <location>
        <begin position="136"/>
        <end position="146"/>
    </location>
</feature>
<feature type="compositionally biased region" description="Basic and acidic residues" evidence="1">
    <location>
        <begin position="235"/>
        <end position="248"/>
    </location>
</feature>
<feature type="region of interest" description="Disordered" evidence="1">
    <location>
        <begin position="77"/>
        <end position="327"/>
    </location>
</feature>
<name>A0AAD6GFP3_9EURO</name>
<feature type="compositionally biased region" description="Acidic residues" evidence="1">
    <location>
        <begin position="219"/>
        <end position="234"/>
    </location>
</feature>
<reference evidence="3 4" key="1">
    <citation type="journal article" date="2023" name="IMA Fungus">
        <title>Comparative genomic study of the Penicillium genus elucidates a diverse pangenome and 15 lateral gene transfer events.</title>
        <authorList>
            <person name="Petersen C."/>
            <person name="Sorensen T."/>
            <person name="Nielsen M.R."/>
            <person name="Sondergaard T.E."/>
            <person name="Sorensen J.L."/>
            <person name="Fitzpatrick D.A."/>
            <person name="Frisvad J.C."/>
            <person name="Nielsen K.L."/>
        </authorList>
    </citation>
    <scope>NUCLEOTIDE SEQUENCE [LARGE SCALE GENOMIC DNA]</scope>
    <source>
        <strain evidence="3 4">IBT 35679</strain>
    </source>
</reference>
<dbReference type="GO" id="GO:0005730">
    <property type="term" value="C:nucleolus"/>
    <property type="evidence" value="ECO:0007669"/>
    <property type="project" value="InterPro"/>
</dbReference>
<accession>A0AAD6GFP3</accession>
<evidence type="ECO:0000259" key="2">
    <source>
        <dbReference type="Pfam" id="PF05022"/>
    </source>
</evidence>